<dbReference type="AlphaFoldDB" id="N4TZX4"/>
<accession>N4TZX4</accession>
<reference evidence="2" key="2">
    <citation type="journal article" date="2014" name="PLoS ONE">
        <title>Genome and Transcriptome Analysis of the Fungal Pathogen Fusarium oxysporum f. sp. cubense Causing Banana Vascular Wilt Disease.</title>
        <authorList>
            <person name="Guo L."/>
            <person name="Han L."/>
            <person name="Yang L."/>
            <person name="Zeng H."/>
            <person name="Fan D."/>
            <person name="Zhu Y."/>
            <person name="Feng Y."/>
            <person name="Wang G."/>
            <person name="Peng C."/>
            <person name="Jiang X."/>
            <person name="Zhou D."/>
            <person name="Ni P."/>
            <person name="Liang C."/>
            <person name="Liu L."/>
            <person name="Wang J."/>
            <person name="Mao C."/>
            <person name="Fang X."/>
            <person name="Peng M."/>
            <person name="Huang J."/>
        </authorList>
    </citation>
    <scope>NUCLEOTIDE SEQUENCE [LARGE SCALE GENOMIC DNA]</scope>
    <source>
        <strain evidence="2">race 1</strain>
    </source>
</reference>
<dbReference type="OMA" id="LYASTSC"/>
<sequence>MFPLVRCDLEDPIRRRCIAAAIASHLRWGSTQLLDPRAHHDCKSGTQPGGLYASTSCSNDSRTSPAHCADHYTYQLYFSRLL</sequence>
<proteinExistence type="predicted"/>
<dbReference type="HOGENOM" id="CLU_2558318_0_0_1"/>
<dbReference type="Proteomes" id="UP000016928">
    <property type="component" value="Unassembled WGS sequence"/>
</dbReference>
<organism evidence="1 2">
    <name type="scientific">Fusarium oxysporum f. sp. cubense (strain race 1)</name>
    <name type="common">Panama disease fungus</name>
    <dbReference type="NCBI Taxonomy" id="1229664"/>
    <lineage>
        <taxon>Eukaryota</taxon>
        <taxon>Fungi</taxon>
        <taxon>Dikarya</taxon>
        <taxon>Ascomycota</taxon>
        <taxon>Pezizomycotina</taxon>
        <taxon>Sordariomycetes</taxon>
        <taxon>Hypocreomycetidae</taxon>
        <taxon>Hypocreales</taxon>
        <taxon>Nectriaceae</taxon>
        <taxon>Fusarium</taxon>
        <taxon>Fusarium oxysporum species complex</taxon>
    </lineage>
</organism>
<dbReference type="VEuPathDB" id="FungiDB:FOC1_g10010315"/>
<evidence type="ECO:0000313" key="1">
    <source>
        <dbReference type="EMBL" id="ENH69138.1"/>
    </source>
</evidence>
<evidence type="ECO:0000313" key="2">
    <source>
        <dbReference type="Proteomes" id="UP000016928"/>
    </source>
</evidence>
<dbReference type="EMBL" id="KB730233">
    <property type="protein sequence ID" value="ENH69138.1"/>
    <property type="molecule type" value="Genomic_DNA"/>
</dbReference>
<gene>
    <name evidence="1" type="ORF">FOC1_g10010315</name>
</gene>
<protein>
    <submittedName>
        <fullName evidence="1">Uncharacterized protein</fullName>
    </submittedName>
</protein>
<name>N4TZX4_FUSC1</name>
<reference evidence="2" key="1">
    <citation type="submission" date="2012-09" db="EMBL/GenBank/DDBJ databases">
        <title>Genome sequencing and comparative transcriptomics of race 1 and race 4 of banana pathogen: Fusarium oxysporum f. sp. cubense.</title>
        <authorList>
            <person name="Fang X."/>
            <person name="Huang J."/>
        </authorList>
    </citation>
    <scope>NUCLEOTIDE SEQUENCE [LARGE SCALE GENOMIC DNA]</scope>
    <source>
        <strain evidence="2">race 1</strain>
    </source>
</reference>